<dbReference type="EMBL" id="KN838865">
    <property type="protein sequence ID" value="KIJ93102.1"/>
    <property type="molecule type" value="Genomic_DNA"/>
</dbReference>
<gene>
    <name evidence="1" type="ORF">K443DRAFT_135115</name>
</gene>
<accession>A0A0C9X9Y6</accession>
<dbReference type="AlphaFoldDB" id="A0A0C9X9Y6"/>
<sequence length="298" mass="32524">MSSEVLQCFELGPGQATATNISGVRITLEKGSDHDVSDIWVKYGDNITMGEARTQLFVAQYLQDKNSPAVRAPCLYLAFTWSDCGFIVSEYIYGQECDDFDDALIATAVMALITIPCPDLKPGPVGGGLIEHPFFYNRTSSIEYKSVEDLEDHVNGILSVTGRKSRVNFRDEVTKHGLCLCVSDLKLVNFLKDLDGRIVAVDFGGYSFLPPCFFAFALKQGSLAHRIATMLNYPSSPSPNASALESASYALAPFSSNDIAHRTAQAFRNDCGSSAVTKRGARAVLRRFSFSSFMCALS</sequence>
<proteinExistence type="predicted"/>
<reference evidence="2" key="2">
    <citation type="submission" date="2015-01" db="EMBL/GenBank/DDBJ databases">
        <title>Evolutionary Origins and Diversification of the Mycorrhizal Mutualists.</title>
        <authorList>
            <consortium name="DOE Joint Genome Institute"/>
            <consortium name="Mycorrhizal Genomics Consortium"/>
            <person name="Kohler A."/>
            <person name="Kuo A."/>
            <person name="Nagy L.G."/>
            <person name="Floudas D."/>
            <person name="Copeland A."/>
            <person name="Barry K.W."/>
            <person name="Cichocki N."/>
            <person name="Veneault-Fourrey C."/>
            <person name="LaButti K."/>
            <person name="Lindquist E.A."/>
            <person name="Lipzen A."/>
            <person name="Lundell T."/>
            <person name="Morin E."/>
            <person name="Murat C."/>
            <person name="Riley R."/>
            <person name="Ohm R."/>
            <person name="Sun H."/>
            <person name="Tunlid A."/>
            <person name="Henrissat B."/>
            <person name="Grigoriev I.V."/>
            <person name="Hibbett D.S."/>
            <person name="Martin F."/>
        </authorList>
    </citation>
    <scope>NUCLEOTIDE SEQUENCE [LARGE SCALE GENOMIC DNA]</scope>
    <source>
        <strain evidence="2">LaAM-08-1</strain>
    </source>
</reference>
<dbReference type="SUPFAM" id="SSF56112">
    <property type="entry name" value="Protein kinase-like (PK-like)"/>
    <property type="match status" value="1"/>
</dbReference>
<dbReference type="OrthoDB" id="3250044at2759"/>
<organism evidence="1 2">
    <name type="scientific">Laccaria amethystina LaAM-08-1</name>
    <dbReference type="NCBI Taxonomy" id="1095629"/>
    <lineage>
        <taxon>Eukaryota</taxon>
        <taxon>Fungi</taxon>
        <taxon>Dikarya</taxon>
        <taxon>Basidiomycota</taxon>
        <taxon>Agaricomycotina</taxon>
        <taxon>Agaricomycetes</taxon>
        <taxon>Agaricomycetidae</taxon>
        <taxon>Agaricales</taxon>
        <taxon>Agaricineae</taxon>
        <taxon>Hydnangiaceae</taxon>
        <taxon>Laccaria</taxon>
    </lineage>
</organism>
<dbReference type="STRING" id="1095629.A0A0C9X9Y6"/>
<keyword evidence="2" id="KW-1185">Reference proteome</keyword>
<reference evidence="1 2" key="1">
    <citation type="submission" date="2014-04" db="EMBL/GenBank/DDBJ databases">
        <authorList>
            <consortium name="DOE Joint Genome Institute"/>
            <person name="Kuo A."/>
            <person name="Kohler A."/>
            <person name="Nagy L.G."/>
            <person name="Floudas D."/>
            <person name="Copeland A."/>
            <person name="Barry K.W."/>
            <person name="Cichocki N."/>
            <person name="Veneault-Fourrey C."/>
            <person name="LaButti K."/>
            <person name="Lindquist E.A."/>
            <person name="Lipzen A."/>
            <person name="Lundell T."/>
            <person name="Morin E."/>
            <person name="Murat C."/>
            <person name="Sun H."/>
            <person name="Tunlid A."/>
            <person name="Henrissat B."/>
            <person name="Grigoriev I.V."/>
            <person name="Hibbett D.S."/>
            <person name="Martin F."/>
            <person name="Nordberg H.P."/>
            <person name="Cantor M.N."/>
            <person name="Hua S.X."/>
        </authorList>
    </citation>
    <scope>NUCLEOTIDE SEQUENCE [LARGE SCALE GENOMIC DNA]</scope>
    <source>
        <strain evidence="1 2">LaAM-08-1</strain>
    </source>
</reference>
<dbReference type="Proteomes" id="UP000054477">
    <property type="component" value="Unassembled WGS sequence"/>
</dbReference>
<evidence type="ECO:0008006" key="3">
    <source>
        <dbReference type="Google" id="ProtNLM"/>
    </source>
</evidence>
<name>A0A0C9X9Y6_9AGAR</name>
<dbReference type="HOGENOM" id="CLU_057554_1_0_1"/>
<evidence type="ECO:0000313" key="2">
    <source>
        <dbReference type="Proteomes" id="UP000054477"/>
    </source>
</evidence>
<evidence type="ECO:0000313" key="1">
    <source>
        <dbReference type="EMBL" id="KIJ93102.1"/>
    </source>
</evidence>
<dbReference type="InterPro" id="IPR011009">
    <property type="entry name" value="Kinase-like_dom_sf"/>
</dbReference>
<protein>
    <recommendedName>
        <fullName evidence="3">Aminoglycoside phosphotransferase domain-containing protein</fullName>
    </recommendedName>
</protein>